<name>A0AAE0K0B9_9PEZI</name>
<protein>
    <recommendedName>
        <fullName evidence="11">Tat pathway signal sequence</fullName>
    </recommendedName>
</protein>
<evidence type="ECO:0000256" key="5">
    <source>
        <dbReference type="ARBA" id="ARBA00023136"/>
    </source>
</evidence>
<gene>
    <name evidence="9" type="ORF">B0H63DRAFT_515444</name>
</gene>
<comment type="subcellular location">
    <subcellularLocation>
        <location evidence="1">Membrane</location>
        <topology evidence="1">Single-pass membrane protein</topology>
    </subcellularLocation>
</comment>
<keyword evidence="5" id="KW-0472">Membrane</keyword>
<proteinExistence type="inferred from homology"/>
<sequence>MGKDATTSTWLPTTVRKFFTRPLKTESDFNSVAQSEDHEALLSPYRDTTHRENGHTKPSPLPEPRKHIATVALIVPALLSFLLGLWLGDSNLLTDPDTFCTSQLRLYSSPVVDSVPLHFTTTEFNGSFLRENIYRQPPSPEVDAAWEDLGTNYRSMLVPPDKAAAAGLTPSHVQVSPNHHDGGGHVALIEGLHHLHCLDLMRQALHWNIEYYRAKGSGPWLDKDDFVRKHVNHCLDILRQQLMCSPDLSVLGSVWFVKDGDNGGGKGHASHRKRDRGRDPQPFVDFNTKHKCVDFDAVRDWAEKMQFSKAEMQEKDFFVPPKEEDIIIGLP</sequence>
<feature type="region of interest" description="Disordered" evidence="8">
    <location>
        <begin position="262"/>
        <end position="281"/>
    </location>
</feature>
<dbReference type="Proteomes" id="UP001285441">
    <property type="component" value="Unassembled WGS sequence"/>
</dbReference>
<evidence type="ECO:0000313" key="10">
    <source>
        <dbReference type="Proteomes" id="UP001285441"/>
    </source>
</evidence>
<keyword evidence="4" id="KW-0843">Virulence</keyword>
<evidence type="ECO:0000256" key="8">
    <source>
        <dbReference type="SAM" id="MobiDB-lite"/>
    </source>
</evidence>
<dbReference type="EMBL" id="JAULSW010000011">
    <property type="protein sequence ID" value="KAK3367624.1"/>
    <property type="molecule type" value="Genomic_DNA"/>
</dbReference>
<evidence type="ECO:0000256" key="7">
    <source>
        <dbReference type="ARBA" id="ARBA00035112"/>
    </source>
</evidence>
<evidence type="ECO:0000256" key="6">
    <source>
        <dbReference type="ARBA" id="ARBA00023180"/>
    </source>
</evidence>
<feature type="region of interest" description="Disordered" evidence="8">
    <location>
        <begin position="42"/>
        <end position="63"/>
    </location>
</feature>
<dbReference type="GO" id="GO:0043386">
    <property type="term" value="P:mycotoxin biosynthetic process"/>
    <property type="evidence" value="ECO:0007669"/>
    <property type="project" value="InterPro"/>
</dbReference>
<evidence type="ECO:0000313" key="9">
    <source>
        <dbReference type="EMBL" id="KAK3367624.1"/>
    </source>
</evidence>
<organism evidence="9 10">
    <name type="scientific">Podospora didyma</name>
    <dbReference type="NCBI Taxonomy" id="330526"/>
    <lineage>
        <taxon>Eukaryota</taxon>
        <taxon>Fungi</taxon>
        <taxon>Dikarya</taxon>
        <taxon>Ascomycota</taxon>
        <taxon>Pezizomycotina</taxon>
        <taxon>Sordariomycetes</taxon>
        <taxon>Sordariomycetidae</taxon>
        <taxon>Sordariales</taxon>
        <taxon>Podosporaceae</taxon>
        <taxon>Podospora</taxon>
    </lineage>
</organism>
<dbReference type="Pfam" id="PF11807">
    <property type="entry name" value="UstYa"/>
    <property type="match status" value="1"/>
</dbReference>
<comment type="caution">
    <text evidence="9">The sequence shown here is derived from an EMBL/GenBank/DDBJ whole genome shotgun (WGS) entry which is preliminary data.</text>
</comment>
<dbReference type="GO" id="GO:0016020">
    <property type="term" value="C:membrane"/>
    <property type="evidence" value="ECO:0007669"/>
    <property type="project" value="UniProtKB-SubCell"/>
</dbReference>
<accession>A0AAE0K0B9</accession>
<keyword evidence="3" id="KW-1133">Transmembrane helix</keyword>
<evidence type="ECO:0008006" key="11">
    <source>
        <dbReference type="Google" id="ProtNLM"/>
    </source>
</evidence>
<reference evidence="9" key="1">
    <citation type="journal article" date="2023" name="Mol. Phylogenet. Evol.">
        <title>Genome-scale phylogeny and comparative genomics of the fungal order Sordariales.</title>
        <authorList>
            <person name="Hensen N."/>
            <person name="Bonometti L."/>
            <person name="Westerberg I."/>
            <person name="Brannstrom I.O."/>
            <person name="Guillou S."/>
            <person name="Cros-Aarteil S."/>
            <person name="Calhoun S."/>
            <person name="Haridas S."/>
            <person name="Kuo A."/>
            <person name="Mondo S."/>
            <person name="Pangilinan J."/>
            <person name="Riley R."/>
            <person name="LaButti K."/>
            <person name="Andreopoulos B."/>
            <person name="Lipzen A."/>
            <person name="Chen C."/>
            <person name="Yan M."/>
            <person name="Daum C."/>
            <person name="Ng V."/>
            <person name="Clum A."/>
            <person name="Steindorff A."/>
            <person name="Ohm R.A."/>
            <person name="Martin F."/>
            <person name="Silar P."/>
            <person name="Natvig D.O."/>
            <person name="Lalanne C."/>
            <person name="Gautier V."/>
            <person name="Ament-Velasquez S.L."/>
            <person name="Kruys A."/>
            <person name="Hutchinson M.I."/>
            <person name="Powell A.J."/>
            <person name="Barry K."/>
            <person name="Miller A.N."/>
            <person name="Grigoriev I.V."/>
            <person name="Debuchy R."/>
            <person name="Gladieux P."/>
            <person name="Hiltunen Thoren M."/>
            <person name="Johannesson H."/>
        </authorList>
    </citation>
    <scope>NUCLEOTIDE SEQUENCE</scope>
    <source>
        <strain evidence="9">CBS 232.78</strain>
    </source>
</reference>
<reference evidence="9" key="2">
    <citation type="submission" date="2023-06" db="EMBL/GenBank/DDBJ databases">
        <authorList>
            <consortium name="Lawrence Berkeley National Laboratory"/>
            <person name="Haridas S."/>
            <person name="Hensen N."/>
            <person name="Bonometti L."/>
            <person name="Westerberg I."/>
            <person name="Brannstrom I.O."/>
            <person name="Guillou S."/>
            <person name="Cros-Aarteil S."/>
            <person name="Calhoun S."/>
            <person name="Kuo A."/>
            <person name="Mondo S."/>
            <person name="Pangilinan J."/>
            <person name="Riley R."/>
            <person name="LaButti K."/>
            <person name="Andreopoulos B."/>
            <person name="Lipzen A."/>
            <person name="Chen C."/>
            <person name="Yanf M."/>
            <person name="Daum C."/>
            <person name="Ng V."/>
            <person name="Clum A."/>
            <person name="Steindorff A."/>
            <person name="Ohm R."/>
            <person name="Martin F."/>
            <person name="Silar P."/>
            <person name="Natvig D."/>
            <person name="Lalanne C."/>
            <person name="Gautier V."/>
            <person name="Ament-velasquez S.L."/>
            <person name="Kruys A."/>
            <person name="Hutchinson M.I."/>
            <person name="Powell A.J."/>
            <person name="Barry K."/>
            <person name="Miller A.N."/>
            <person name="Grigoriev I.V."/>
            <person name="Debuchy R."/>
            <person name="Gladieux P."/>
            <person name="Thoren M.H."/>
            <person name="Johannesson H."/>
        </authorList>
    </citation>
    <scope>NUCLEOTIDE SEQUENCE</scope>
    <source>
        <strain evidence="9">CBS 232.78</strain>
    </source>
</reference>
<evidence type="ECO:0000256" key="2">
    <source>
        <dbReference type="ARBA" id="ARBA00022692"/>
    </source>
</evidence>
<comment type="similarity">
    <text evidence="7">Belongs to the ustYa family.</text>
</comment>
<dbReference type="InterPro" id="IPR021765">
    <property type="entry name" value="UstYa-like"/>
</dbReference>
<evidence type="ECO:0000256" key="3">
    <source>
        <dbReference type="ARBA" id="ARBA00022989"/>
    </source>
</evidence>
<dbReference type="PANTHER" id="PTHR33365">
    <property type="entry name" value="YALI0B05434P"/>
    <property type="match status" value="1"/>
</dbReference>
<dbReference type="AlphaFoldDB" id="A0AAE0K0B9"/>
<keyword evidence="10" id="KW-1185">Reference proteome</keyword>
<evidence type="ECO:0000256" key="1">
    <source>
        <dbReference type="ARBA" id="ARBA00004167"/>
    </source>
</evidence>
<dbReference type="PANTHER" id="PTHR33365:SF13">
    <property type="entry name" value="TAT PATHWAY SIGNAL SEQUENCE"/>
    <property type="match status" value="1"/>
</dbReference>
<evidence type="ECO:0000256" key="4">
    <source>
        <dbReference type="ARBA" id="ARBA00023026"/>
    </source>
</evidence>
<keyword evidence="6" id="KW-0325">Glycoprotein</keyword>
<keyword evidence="2" id="KW-0812">Transmembrane</keyword>